<dbReference type="OrthoDB" id="406704at2759"/>
<reference evidence="1" key="1">
    <citation type="submission" date="2021-02" db="EMBL/GenBank/DDBJ databases">
        <authorList>
            <person name="Dougan E. K."/>
            <person name="Rhodes N."/>
            <person name="Thang M."/>
            <person name="Chan C."/>
        </authorList>
    </citation>
    <scope>NUCLEOTIDE SEQUENCE</scope>
</reference>
<organism evidence="1 2">
    <name type="scientific">Symbiodinium natans</name>
    <dbReference type="NCBI Taxonomy" id="878477"/>
    <lineage>
        <taxon>Eukaryota</taxon>
        <taxon>Sar</taxon>
        <taxon>Alveolata</taxon>
        <taxon>Dinophyceae</taxon>
        <taxon>Suessiales</taxon>
        <taxon>Symbiodiniaceae</taxon>
        <taxon>Symbiodinium</taxon>
    </lineage>
</organism>
<evidence type="ECO:0008006" key="3">
    <source>
        <dbReference type="Google" id="ProtNLM"/>
    </source>
</evidence>
<protein>
    <recommendedName>
        <fullName evidence="3">N-formylglutamate amidohydrolase</fullName>
    </recommendedName>
</protein>
<accession>A0A812G3T4</accession>
<dbReference type="Proteomes" id="UP000604046">
    <property type="component" value="Unassembled WGS sequence"/>
</dbReference>
<keyword evidence="2" id="KW-1185">Reference proteome</keyword>
<dbReference type="AlphaFoldDB" id="A0A812G3T4"/>
<dbReference type="Gene3D" id="3.40.630.40">
    <property type="entry name" value="Zn-dependent exopeptidases"/>
    <property type="match status" value="1"/>
</dbReference>
<proteinExistence type="predicted"/>
<evidence type="ECO:0000313" key="2">
    <source>
        <dbReference type="Proteomes" id="UP000604046"/>
    </source>
</evidence>
<comment type="caution">
    <text evidence="1">The sequence shown here is derived from an EMBL/GenBank/DDBJ whole genome shotgun (WGS) entry which is preliminary data.</text>
</comment>
<gene>
    <name evidence="1" type="ORF">SNAT2548_LOCUS40</name>
</gene>
<evidence type="ECO:0000313" key="1">
    <source>
        <dbReference type="EMBL" id="CAE6909414.1"/>
    </source>
</evidence>
<dbReference type="EMBL" id="CAJNDS010000001">
    <property type="protein sequence ID" value="CAE6909414.1"/>
    <property type="molecule type" value="Genomic_DNA"/>
</dbReference>
<name>A0A812G3T4_9DINO</name>
<sequence length="343" mass="38040">MAAPYLQQRKGSFPVLLVAPHATVDLEPVGPFIKGWPHNKLEVAEEMNEWHDEGSGEAFEAACRTLAAPGYRPLLPRGLMDLNRGWKGREQASTETLFSKGAISAWGLQHLQQGALESLEQRYRGALEELRQASKEVRGFVEMHSFGDLGSTYDRQNGGRPLRRSEAAVVLSTPWATQFPVGLARLLPGDLRGTPKKLERILDLELEEKGFRLGPSPYPIQGPWAISTRFLAARWFQWLAQKGHLPAETSEHLSMLAWVNEQDAEAEAVATGQVPEHGKLRGVRDLAVKMGEWSHSASNLGEVFQQEARCFTLVVEMRCDLAPRAESFGLAVAAALHKYSAEQ</sequence>